<evidence type="ECO:0000313" key="5">
    <source>
        <dbReference type="EMBL" id="KAJ3482938.1"/>
    </source>
</evidence>
<sequence length="156" mass="17045">MSAYIARVRHVAFLLTEAKVKISDDNLIIAITSGLLHSYDSFLVALDATPDDDYKLPNVTACLVNEYQRQHMYSTSQHPSATDFMPDKAMYVALMSSKLAHITCFTCGNKGHYQANCPARASTSITSRPASAATKPKEYAGLVTPTTEDSDSDEAF</sequence>
<reference evidence="5" key="1">
    <citation type="submission" date="2022-07" db="EMBL/GenBank/DDBJ databases">
        <title>Genome Sequence of Agrocybe chaxingu.</title>
        <authorList>
            <person name="Buettner E."/>
        </authorList>
    </citation>
    <scope>NUCLEOTIDE SEQUENCE</scope>
    <source>
        <strain evidence="5">MP-N11</strain>
    </source>
</reference>
<dbReference type="GO" id="GO:0003676">
    <property type="term" value="F:nucleic acid binding"/>
    <property type="evidence" value="ECO:0007669"/>
    <property type="project" value="InterPro"/>
</dbReference>
<keyword evidence="2" id="KW-0863">Zinc-finger</keyword>
<evidence type="ECO:0000313" key="6">
    <source>
        <dbReference type="Proteomes" id="UP001148786"/>
    </source>
</evidence>
<dbReference type="OrthoDB" id="3265539at2759"/>
<keyword evidence="1" id="KW-0507">mRNA processing</keyword>
<dbReference type="Pfam" id="PF00098">
    <property type="entry name" value="zf-CCHC"/>
    <property type="match status" value="1"/>
</dbReference>
<dbReference type="EMBL" id="JANKHO010003520">
    <property type="protein sequence ID" value="KAJ3482938.1"/>
    <property type="molecule type" value="Genomic_DNA"/>
</dbReference>
<dbReference type="SMART" id="SM00343">
    <property type="entry name" value="ZnF_C2HC"/>
    <property type="match status" value="1"/>
</dbReference>
<evidence type="ECO:0000256" key="3">
    <source>
        <dbReference type="SAM" id="MobiDB-lite"/>
    </source>
</evidence>
<organism evidence="5 6">
    <name type="scientific">Agrocybe chaxingu</name>
    <dbReference type="NCBI Taxonomy" id="84603"/>
    <lineage>
        <taxon>Eukaryota</taxon>
        <taxon>Fungi</taxon>
        <taxon>Dikarya</taxon>
        <taxon>Basidiomycota</taxon>
        <taxon>Agaricomycotina</taxon>
        <taxon>Agaricomycetes</taxon>
        <taxon>Agaricomycetidae</taxon>
        <taxon>Agaricales</taxon>
        <taxon>Agaricineae</taxon>
        <taxon>Strophariaceae</taxon>
        <taxon>Agrocybe</taxon>
    </lineage>
</organism>
<dbReference type="InterPro" id="IPR001878">
    <property type="entry name" value="Znf_CCHC"/>
</dbReference>
<name>A0A9W8JMX7_9AGAR</name>
<dbReference type="Gene3D" id="4.10.60.10">
    <property type="entry name" value="Zinc finger, CCHC-type"/>
    <property type="match status" value="1"/>
</dbReference>
<dbReference type="InterPro" id="IPR036875">
    <property type="entry name" value="Znf_CCHC_sf"/>
</dbReference>
<keyword evidence="6" id="KW-1185">Reference proteome</keyword>
<feature type="domain" description="CCHC-type" evidence="4">
    <location>
        <begin position="104"/>
        <end position="118"/>
    </location>
</feature>
<accession>A0A9W8JMX7</accession>
<protein>
    <recommendedName>
        <fullName evidence="4">CCHC-type domain-containing protein</fullName>
    </recommendedName>
</protein>
<proteinExistence type="predicted"/>
<dbReference type="Proteomes" id="UP001148786">
    <property type="component" value="Unassembled WGS sequence"/>
</dbReference>
<evidence type="ECO:0000256" key="2">
    <source>
        <dbReference type="PROSITE-ProRule" id="PRU00047"/>
    </source>
</evidence>
<keyword evidence="2" id="KW-0862">Zinc</keyword>
<dbReference type="Pfam" id="PF14223">
    <property type="entry name" value="Retrotran_gag_2"/>
    <property type="match status" value="1"/>
</dbReference>
<feature type="region of interest" description="Disordered" evidence="3">
    <location>
        <begin position="125"/>
        <end position="156"/>
    </location>
</feature>
<evidence type="ECO:0000256" key="1">
    <source>
        <dbReference type="ARBA" id="ARBA00022664"/>
    </source>
</evidence>
<gene>
    <name evidence="5" type="ORF">NLJ89_g12106</name>
</gene>
<dbReference type="PROSITE" id="PS50158">
    <property type="entry name" value="ZF_CCHC"/>
    <property type="match status" value="1"/>
</dbReference>
<dbReference type="SUPFAM" id="SSF57756">
    <property type="entry name" value="Retrovirus zinc finger-like domains"/>
    <property type="match status" value="1"/>
</dbReference>
<evidence type="ECO:0000259" key="4">
    <source>
        <dbReference type="PROSITE" id="PS50158"/>
    </source>
</evidence>
<keyword evidence="2" id="KW-0479">Metal-binding</keyword>
<comment type="caution">
    <text evidence="5">The sequence shown here is derived from an EMBL/GenBank/DDBJ whole genome shotgun (WGS) entry which is preliminary data.</text>
</comment>
<dbReference type="AlphaFoldDB" id="A0A9W8JMX7"/>
<dbReference type="GO" id="GO:0006397">
    <property type="term" value="P:mRNA processing"/>
    <property type="evidence" value="ECO:0007669"/>
    <property type="project" value="UniProtKB-KW"/>
</dbReference>
<dbReference type="GO" id="GO:0008270">
    <property type="term" value="F:zinc ion binding"/>
    <property type="evidence" value="ECO:0007669"/>
    <property type="project" value="UniProtKB-KW"/>
</dbReference>